<evidence type="ECO:0000313" key="3">
    <source>
        <dbReference type="Proteomes" id="UP000799771"/>
    </source>
</evidence>
<gene>
    <name evidence="2" type="ORF">P153DRAFT_364211</name>
</gene>
<dbReference type="OrthoDB" id="5380370at2759"/>
<feature type="region of interest" description="Disordered" evidence="1">
    <location>
        <begin position="263"/>
        <end position="292"/>
    </location>
</feature>
<evidence type="ECO:0000313" key="2">
    <source>
        <dbReference type="EMBL" id="KAF2132961.1"/>
    </source>
</evidence>
<reference evidence="2" key="1">
    <citation type="journal article" date="2020" name="Stud. Mycol.">
        <title>101 Dothideomycetes genomes: a test case for predicting lifestyles and emergence of pathogens.</title>
        <authorList>
            <person name="Haridas S."/>
            <person name="Albert R."/>
            <person name="Binder M."/>
            <person name="Bloem J."/>
            <person name="Labutti K."/>
            <person name="Salamov A."/>
            <person name="Andreopoulos B."/>
            <person name="Baker S."/>
            <person name="Barry K."/>
            <person name="Bills G."/>
            <person name="Bluhm B."/>
            <person name="Cannon C."/>
            <person name="Castanera R."/>
            <person name="Culley D."/>
            <person name="Daum C."/>
            <person name="Ezra D."/>
            <person name="Gonzalez J."/>
            <person name="Henrissat B."/>
            <person name="Kuo A."/>
            <person name="Liang C."/>
            <person name="Lipzen A."/>
            <person name="Lutzoni F."/>
            <person name="Magnuson J."/>
            <person name="Mondo S."/>
            <person name="Nolan M."/>
            <person name="Ohm R."/>
            <person name="Pangilinan J."/>
            <person name="Park H.-J."/>
            <person name="Ramirez L."/>
            <person name="Alfaro M."/>
            <person name="Sun H."/>
            <person name="Tritt A."/>
            <person name="Yoshinaga Y."/>
            <person name="Zwiers L.-H."/>
            <person name="Turgeon B."/>
            <person name="Goodwin S."/>
            <person name="Spatafora J."/>
            <person name="Crous P."/>
            <person name="Grigoriev I."/>
        </authorList>
    </citation>
    <scope>NUCLEOTIDE SEQUENCE</scope>
    <source>
        <strain evidence="2">CBS 119687</strain>
    </source>
</reference>
<organism evidence="2 3">
    <name type="scientific">Dothidotthia symphoricarpi CBS 119687</name>
    <dbReference type="NCBI Taxonomy" id="1392245"/>
    <lineage>
        <taxon>Eukaryota</taxon>
        <taxon>Fungi</taxon>
        <taxon>Dikarya</taxon>
        <taxon>Ascomycota</taxon>
        <taxon>Pezizomycotina</taxon>
        <taxon>Dothideomycetes</taxon>
        <taxon>Pleosporomycetidae</taxon>
        <taxon>Pleosporales</taxon>
        <taxon>Dothidotthiaceae</taxon>
        <taxon>Dothidotthia</taxon>
    </lineage>
</organism>
<keyword evidence="3" id="KW-1185">Reference proteome</keyword>
<feature type="region of interest" description="Disordered" evidence="1">
    <location>
        <begin position="312"/>
        <end position="338"/>
    </location>
</feature>
<feature type="region of interest" description="Disordered" evidence="1">
    <location>
        <begin position="143"/>
        <end position="188"/>
    </location>
</feature>
<feature type="compositionally biased region" description="Polar residues" evidence="1">
    <location>
        <begin position="41"/>
        <end position="51"/>
    </location>
</feature>
<dbReference type="Proteomes" id="UP000799771">
    <property type="component" value="Unassembled WGS sequence"/>
</dbReference>
<feature type="compositionally biased region" description="Low complexity" evidence="1">
    <location>
        <begin position="378"/>
        <end position="392"/>
    </location>
</feature>
<feature type="compositionally biased region" description="Basic and acidic residues" evidence="1">
    <location>
        <begin position="283"/>
        <end position="292"/>
    </location>
</feature>
<evidence type="ECO:0000256" key="1">
    <source>
        <dbReference type="SAM" id="MobiDB-lite"/>
    </source>
</evidence>
<feature type="region of interest" description="Disordered" evidence="1">
    <location>
        <begin position="31"/>
        <end position="52"/>
    </location>
</feature>
<name>A0A6A6AR28_9PLEO</name>
<dbReference type="AlphaFoldDB" id="A0A6A6AR28"/>
<protein>
    <recommendedName>
        <fullName evidence="4">Mucin-like protein</fullName>
    </recommendedName>
</protein>
<evidence type="ECO:0008006" key="4">
    <source>
        <dbReference type="Google" id="ProtNLM"/>
    </source>
</evidence>
<feature type="compositionally biased region" description="Basic and acidic residues" evidence="1">
    <location>
        <begin position="355"/>
        <end position="364"/>
    </location>
</feature>
<dbReference type="EMBL" id="ML977500">
    <property type="protein sequence ID" value="KAF2132961.1"/>
    <property type="molecule type" value="Genomic_DNA"/>
</dbReference>
<feature type="compositionally biased region" description="Polar residues" evidence="1">
    <location>
        <begin position="264"/>
        <end position="278"/>
    </location>
</feature>
<feature type="compositionally biased region" description="Polar residues" evidence="1">
    <location>
        <begin position="317"/>
        <end position="326"/>
    </location>
</feature>
<feature type="region of interest" description="Disordered" evidence="1">
    <location>
        <begin position="355"/>
        <end position="392"/>
    </location>
</feature>
<proteinExistence type="predicted"/>
<dbReference type="GeneID" id="54407982"/>
<sequence>MPSVQAVDFDALPCSVQRKYFSSLERLQIQQQSLEEARPPKSSSGPSSCATSLRFRPALPLGSRRRHRNVEAAHQVSQSEVDFYLSLPEKLRKQHFSREEQVLFFGRREQVFLPHDRYNEGYPDTERARQRFDDFHFDFHDDSSTISTRRGRQRTRSSSAQSLSPSQVSLDSPTRLFDRRQHHTTLSTTTPHYYEKDRNSESRLFYLNMTGLESQSVPSTPTCRRSRAMSLNIPLIHHSTSSTTLMPDSPLFAQRPISRHQRAHSSGLTGRRSPQTTPIFDPEATHYSDPEARKKLRTYLASPQKFDEAIEFGFPSSAGSDSTTPHYQLPPVTHHHARKFSRDMHSFLRNGKLSFLEDHPKPDAENQGLDSDGDSTADPDSPATPSSSTGASFRVHSRHLSYNSSPLSSPGLPPPLNREMTLRMTLTRPDLRADDDVLYGWQTALPKAGKDDPLALEDLVLTDDMTGTTGAFYVKPKPKGNLVARLLKRASLKAR</sequence>
<accession>A0A6A6AR28</accession>
<dbReference type="RefSeq" id="XP_033527348.1">
    <property type="nucleotide sequence ID" value="XM_033667550.1"/>
</dbReference>
<feature type="compositionally biased region" description="Low complexity" evidence="1">
    <location>
        <begin position="156"/>
        <end position="169"/>
    </location>
</feature>